<proteinExistence type="predicted"/>
<keyword evidence="2" id="KW-1185">Reference proteome</keyword>
<reference evidence="2" key="1">
    <citation type="journal article" date="2019" name="Int. J. Syst. Evol. Microbiol.">
        <title>The Global Catalogue of Microorganisms (GCM) 10K type strain sequencing project: providing services to taxonomists for standard genome sequencing and annotation.</title>
        <authorList>
            <consortium name="The Broad Institute Genomics Platform"/>
            <consortium name="The Broad Institute Genome Sequencing Center for Infectious Disease"/>
            <person name="Wu L."/>
            <person name="Ma J."/>
        </authorList>
    </citation>
    <scope>NUCLEOTIDE SEQUENCE [LARGE SCALE GENOMIC DNA]</scope>
    <source>
        <strain evidence="2">NBRC 111980</strain>
    </source>
</reference>
<organism evidence="1 2">
    <name type="scientific">Dyella acidisoli</name>
    <dbReference type="NCBI Taxonomy" id="1867834"/>
    <lineage>
        <taxon>Bacteria</taxon>
        <taxon>Pseudomonadati</taxon>
        <taxon>Pseudomonadota</taxon>
        <taxon>Gammaproteobacteria</taxon>
        <taxon>Lysobacterales</taxon>
        <taxon>Rhodanobacteraceae</taxon>
        <taxon>Dyella</taxon>
    </lineage>
</organism>
<gene>
    <name evidence="1" type="ORF">GCM10007901_04690</name>
</gene>
<protein>
    <submittedName>
        <fullName evidence="1">Uncharacterized protein</fullName>
    </submittedName>
</protein>
<dbReference type="Proteomes" id="UP001156670">
    <property type="component" value="Unassembled WGS sequence"/>
</dbReference>
<dbReference type="EMBL" id="BSOB01000005">
    <property type="protein sequence ID" value="GLQ91519.1"/>
    <property type="molecule type" value="Genomic_DNA"/>
</dbReference>
<name>A0ABQ5XM76_9GAMM</name>
<sequence length="165" mass="18301">MAKNNSYISIEDMEQVTGVKIQHVVKVGPIDTIGIYEQLATPLASGSYSTFLSLRVEIHEDNLPPIETFSTWRALQWQPGSTSTVDLSCNSTLSVKQAEGDLRALGLRSAGVLSKGIERAEVFVNDWNEQVYLYYTIPTIVNPLVSSIRIIGQKAPKKPPIKWPQ</sequence>
<comment type="caution">
    <text evidence="1">The sequence shown here is derived from an EMBL/GenBank/DDBJ whole genome shotgun (WGS) entry which is preliminary data.</text>
</comment>
<evidence type="ECO:0000313" key="1">
    <source>
        <dbReference type="EMBL" id="GLQ91519.1"/>
    </source>
</evidence>
<accession>A0ABQ5XM76</accession>
<evidence type="ECO:0000313" key="2">
    <source>
        <dbReference type="Proteomes" id="UP001156670"/>
    </source>
</evidence>